<gene>
    <name evidence="3" type="ORF">PVAND_017135</name>
</gene>
<reference evidence="3" key="1">
    <citation type="submission" date="2021-03" db="EMBL/GenBank/DDBJ databases">
        <title>Chromosome level genome of the anhydrobiotic midge Polypedilum vanderplanki.</title>
        <authorList>
            <person name="Yoshida Y."/>
            <person name="Kikawada T."/>
            <person name="Gusev O."/>
        </authorList>
    </citation>
    <scope>NUCLEOTIDE SEQUENCE</scope>
    <source>
        <strain evidence="3">NIAS01</strain>
        <tissue evidence="3">Whole body or cell culture</tissue>
    </source>
</reference>
<proteinExistence type="predicted"/>
<accession>A0A9J6BI84</accession>
<sequence>MNVKVLILFICLISIIQNAKTQQRPQYQNNGSEFQGKQNQIGENPNYLPNEVSQRTDNRQQSKTTVNYINPGGAVEEINYTNGNTQINHFIRPSYGQYQNALPQCNINCYVLNRFGERRFMWEGGSKMQNAEECPEICDENGVTKTLSFVYRKTH</sequence>
<organism evidence="3 4">
    <name type="scientific">Polypedilum vanderplanki</name>
    <name type="common">Sleeping chironomid midge</name>
    <dbReference type="NCBI Taxonomy" id="319348"/>
    <lineage>
        <taxon>Eukaryota</taxon>
        <taxon>Metazoa</taxon>
        <taxon>Ecdysozoa</taxon>
        <taxon>Arthropoda</taxon>
        <taxon>Hexapoda</taxon>
        <taxon>Insecta</taxon>
        <taxon>Pterygota</taxon>
        <taxon>Neoptera</taxon>
        <taxon>Endopterygota</taxon>
        <taxon>Diptera</taxon>
        <taxon>Nematocera</taxon>
        <taxon>Chironomoidea</taxon>
        <taxon>Chironomidae</taxon>
        <taxon>Chironominae</taxon>
        <taxon>Polypedilum</taxon>
        <taxon>Polypedilum</taxon>
    </lineage>
</organism>
<protein>
    <submittedName>
        <fullName evidence="3">Uncharacterized protein</fullName>
    </submittedName>
</protein>
<dbReference type="EMBL" id="JADBJN010000004">
    <property type="protein sequence ID" value="KAG5669243.1"/>
    <property type="molecule type" value="Genomic_DNA"/>
</dbReference>
<evidence type="ECO:0000313" key="3">
    <source>
        <dbReference type="EMBL" id="KAG5669243.1"/>
    </source>
</evidence>
<keyword evidence="2" id="KW-0732">Signal</keyword>
<feature type="signal peptide" evidence="2">
    <location>
        <begin position="1"/>
        <end position="21"/>
    </location>
</feature>
<comment type="caution">
    <text evidence="3">The sequence shown here is derived from an EMBL/GenBank/DDBJ whole genome shotgun (WGS) entry which is preliminary data.</text>
</comment>
<name>A0A9J6BI84_POLVA</name>
<evidence type="ECO:0000256" key="1">
    <source>
        <dbReference type="SAM" id="MobiDB-lite"/>
    </source>
</evidence>
<feature type="region of interest" description="Disordered" evidence="1">
    <location>
        <begin position="24"/>
        <end position="61"/>
    </location>
</feature>
<dbReference type="Proteomes" id="UP001107558">
    <property type="component" value="Chromosome 4"/>
</dbReference>
<feature type="chain" id="PRO_5039933342" evidence="2">
    <location>
        <begin position="22"/>
        <end position="155"/>
    </location>
</feature>
<dbReference type="AlphaFoldDB" id="A0A9J6BI84"/>
<feature type="compositionally biased region" description="Polar residues" evidence="1">
    <location>
        <begin position="24"/>
        <end position="43"/>
    </location>
</feature>
<evidence type="ECO:0000313" key="4">
    <source>
        <dbReference type="Proteomes" id="UP001107558"/>
    </source>
</evidence>
<evidence type="ECO:0000256" key="2">
    <source>
        <dbReference type="SAM" id="SignalP"/>
    </source>
</evidence>
<keyword evidence="4" id="KW-1185">Reference proteome</keyword>